<accession>A0ABD0YQT7</accession>
<reference evidence="3 4" key="1">
    <citation type="submission" date="2024-07" db="EMBL/GenBank/DDBJ databases">
        <title>Chromosome-level genome assembly of the water stick insect Ranatra chinensis (Heteroptera: Nepidae).</title>
        <authorList>
            <person name="Liu X."/>
        </authorList>
    </citation>
    <scope>NUCLEOTIDE SEQUENCE [LARGE SCALE GENOMIC DNA]</scope>
    <source>
        <strain evidence="3">Cailab_2021Rc</strain>
        <tissue evidence="3">Muscle</tissue>
    </source>
</reference>
<dbReference type="PANTHER" id="PTHR33223:SF6">
    <property type="entry name" value="CCHC-TYPE DOMAIN-CONTAINING PROTEIN"/>
    <property type="match status" value="1"/>
</dbReference>
<feature type="domain" description="Retrotransposon gag" evidence="2">
    <location>
        <begin position="225"/>
        <end position="310"/>
    </location>
</feature>
<keyword evidence="4" id="KW-1185">Reference proteome</keyword>
<gene>
    <name evidence="3" type="ORF">AAG570_008399</name>
</gene>
<evidence type="ECO:0000256" key="1">
    <source>
        <dbReference type="SAM" id="MobiDB-lite"/>
    </source>
</evidence>
<proteinExistence type="predicted"/>
<dbReference type="PANTHER" id="PTHR33223">
    <property type="entry name" value="CCHC-TYPE DOMAIN-CONTAINING PROTEIN"/>
    <property type="match status" value="1"/>
</dbReference>
<evidence type="ECO:0000313" key="3">
    <source>
        <dbReference type="EMBL" id="KAL1138335.1"/>
    </source>
</evidence>
<protein>
    <recommendedName>
        <fullName evidence="2">Retrotransposon gag domain-containing protein</fullName>
    </recommendedName>
</protein>
<feature type="compositionally biased region" description="Basic and acidic residues" evidence="1">
    <location>
        <begin position="351"/>
        <end position="362"/>
    </location>
</feature>
<dbReference type="AlphaFoldDB" id="A0ABD0YQT7"/>
<evidence type="ECO:0000313" key="4">
    <source>
        <dbReference type="Proteomes" id="UP001558652"/>
    </source>
</evidence>
<dbReference type="EMBL" id="JBFDAA010000003">
    <property type="protein sequence ID" value="KAL1138335.1"/>
    <property type="molecule type" value="Genomic_DNA"/>
</dbReference>
<dbReference type="InterPro" id="IPR005162">
    <property type="entry name" value="Retrotrans_gag_dom"/>
</dbReference>
<feature type="region of interest" description="Disordered" evidence="1">
    <location>
        <begin position="137"/>
        <end position="167"/>
    </location>
</feature>
<organism evidence="3 4">
    <name type="scientific">Ranatra chinensis</name>
    <dbReference type="NCBI Taxonomy" id="642074"/>
    <lineage>
        <taxon>Eukaryota</taxon>
        <taxon>Metazoa</taxon>
        <taxon>Ecdysozoa</taxon>
        <taxon>Arthropoda</taxon>
        <taxon>Hexapoda</taxon>
        <taxon>Insecta</taxon>
        <taxon>Pterygota</taxon>
        <taxon>Neoptera</taxon>
        <taxon>Paraneoptera</taxon>
        <taxon>Hemiptera</taxon>
        <taxon>Heteroptera</taxon>
        <taxon>Panheteroptera</taxon>
        <taxon>Nepomorpha</taxon>
        <taxon>Nepidae</taxon>
        <taxon>Ranatrinae</taxon>
        <taxon>Ranatra</taxon>
    </lineage>
</organism>
<dbReference type="Proteomes" id="UP001558652">
    <property type="component" value="Unassembled WGS sequence"/>
</dbReference>
<comment type="caution">
    <text evidence="3">The sequence shown here is derived from an EMBL/GenBank/DDBJ whole genome shotgun (WGS) entry which is preliminary data.</text>
</comment>
<dbReference type="Pfam" id="PF03732">
    <property type="entry name" value="Retrotrans_gag"/>
    <property type="match status" value="1"/>
</dbReference>
<feature type="region of interest" description="Disordered" evidence="1">
    <location>
        <begin position="335"/>
        <end position="412"/>
    </location>
</feature>
<evidence type="ECO:0000259" key="2">
    <source>
        <dbReference type="Pfam" id="PF03732"/>
    </source>
</evidence>
<sequence length="472" mass="54066">MSGKLEVNRLTREELEYELEFRGVTERKSVGGMRAMLRQFIKLEAQGKVMVTSPGTDQDPATELDVCKNKMEELNKLLDAYSGEKSQERKIDTGLTHLLNRVERIAPRDLEMGQVRSALLSGILKCWTDLESKVKGQTGEVDTSSSQAEEQDEGAVSKVREPTPEPTRVRTVIRQTQVPVRDWGVTFSGDGQGPSLPSFLDDVDHYRRARHVSERDLFLQACDLLRGPAAIWYRSIRREVTSWEDLEDRLRQEFEDEDYEDRLMAEIMSRTQGPDEQFGTYVAIMKTYFSRLPSPLSEMKKLHILKRGVTPYFYDRICVFDPISVDEFLERGRRVQRQRDHMSTYQSPPPVRKDTLEPDLAYRTRRRDSRPEHVATTQELPATRGNPNPPMKKPDPPLKGLGVPPQTPSRVDDAKNSKFTCWHCHQAGHRFHECAELHLTFCTRCGKQGVSGGRCDKCRGKRWSGNGEAGRR</sequence>
<name>A0ABD0YQT7_9HEMI</name>